<comment type="caution">
    <text evidence="4">The sequence shown here is derived from an EMBL/GenBank/DDBJ whole genome shotgun (WGS) entry which is preliminary data.</text>
</comment>
<dbReference type="InterPro" id="IPR029787">
    <property type="entry name" value="Nucleotide_cyclase"/>
</dbReference>
<dbReference type="CDD" id="cd01949">
    <property type="entry name" value="GGDEF"/>
    <property type="match status" value="1"/>
</dbReference>
<dbReference type="SMART" id="SM00267">
    <property type="entry name" value="GGDEF"/>
    <property type="match status" value="1"/>
</dbReference>
<dbReference type="EMBL" id="LAZR01000005">
    <property type="protein sequence ID" value="KKO10139.1"/>
    <property type="molecule type" value="Genomic_DNA"/>
</dbReference>
<feature type="domain" description="GGDEF" evidence="3">
    <location>
        <begin position="326"/>
        <end position="459"/>
    </location>
</feature>
<sequence length="468" mass="52363">MKRAFPLALVLLILAKQVEFNMRLAAFIRAEIESILRDWEEFSKTLYHAKNMSKKELRDHAREMLLEIADDLDSQQDESQQAAKSKGCAPKGGEDTWAEVHGEDRQTSGFTVIETVSEFRALRASVVSHWSKAHPTLAGQRLEDLTRFHEAIDQAVAESLEQYATAKEMETRLFGAILLASPDPIYVLDLEGRFIYANKATADLFAMEPEAIIGKSTFDLGFSFASDFQRNLDKVIADQSTFRGKFVHTFASGLGERFEYLLAPVLDEQQDTEATVCISRDITEQALADEKIWHNAHHDLLTGLPNRRLFLDRLEQEIKHAKRRSQPLALLFMDLDGFKDINDTLGHEAGDRMLVDVAERLINCVRANDTVARLGGDEFTVILTGAEQRKHVECVAQTIIDALALPFKIGQQSVQISISIGVSFYLEDASTPNALLEAADQAMYKAKKAGSNQMCFYDMPDKAAITSA</sequence>
<dbReference type="CDD" id="cd00130">
    <property type="entry name" value="PAS"/>
    <property type="match status" value="1"/>
</dbReference>
<dbReference type="PROSITE" id="PS50887">
    <property type="entry name" value="GGDEF"/>
    <property type="match status" value="1"/>
</dbReference>
<dbReference type="NCBIfam" id="TIGR00254">
    <property type="entry name" value="GGDEF"/>
    <property type="match status" value="1"/>
</dbReference>
<dbReference type="SUPFAM" id="SSF55785">
    <property type="entry name" value="PYP-like sensor domain (PAS domain)"/>
    <property type="match status" value="1"/>
</dbReference>
<feature type="domain" description="PAS" evidence="2">
    <location>
        <begin position="170"/>
        <end position="218"/>
    </location>
</feature>
<dbReference type="Pfam" id="PF08448">
    <property type="entry name" value="PAS_4"/>
    <property type="match status" value="1"/>
</dbReference>
<dbReference type="FunFam" id="3.30.70.270:FF:000001">
    <property type="entry name" value="Diguanylate cyclase domain protein"/>
    <property type="match status" value="1"/>
</dbReference>
<evidence type="ECO:0000259" key="3">
    <source>
        <dbReference type="PROSITE" id="PS50887"/>
    </source>
</evidence>
<feature type="region of interest" description="Disordered" evidence="1">
    <location>
        <begin position="76"/>
        <end position="96"/>
    </location>
</feature>
<dbReference type="InterPro" id="IPR000160">
    <property type="entry name" value="GGDEF_dom"/>
</dbReference>
<dbReference type="SMART" id="SM00091">
    <property type="entry name" value="PAS"/>
    <property type="match status" value="1"/>
</dbReference>
<proteinExistence type="predicted"/>
<dbReference type="NCBIfam" id="TIGR00229">
    <property type="entry name" value="sensory_box"/>
    <property type="match status" value="1"/>
</dbReference>
<dbReference type="InterPro" id="IPR043128">
    <property type="entry name" value="Rev_trsase/Diguanyl_cyclase"/>
</dbReference>
<evidence type="ECO:0000259" key="2">
    <source>
        <dbReference type="PROSITE" id="PS50112"/>
    </source>
</evidence>
<dbReference type="InterPro" id="IPR052163">
    <property type="entry name" value="DGC-Regulatory_Protein"/>
</dbReference>
<dbReference type="InterPro" id="IPR013656">
    <property type="entry name" value="PAS_4"/>
</dbReference>
<name>A0A0F9YZG3_9ZZZZ</name>
<dbReference type="PANTHER" id="PTHR46663">
    <property type="entry name" value="DIGUANYLATE CYCLASE DGCT-RELATED"/>
    <property type="match status" value="1"/>
</dbReference>
<dbReference type="SUPFAM" id="SSF55073">
    <property type="entry name" value="Nucleotide cyclase"/>
    <property type="match status" value="1"/>
</dbReference>
<evidence type="ECO:0000313" key="4">
    <source>
        <dbReference type="EMBL" id="KKO10139.1"/>
    </source>
</evidence>
<accession>A0A0F9YZG3</accession>
<reference evidence="4" key="1">
    <citation type="journal article" date="2015" name="Nature">
        <title>Complex archaea that bridge the gap between prokaryotes and eukaryotes.</title>
        <authorList>
            <person name="Spang A."/>
            <person name="Saw J.H."/>
            <person name="Jorgensen S.L."/>
            <person name="Zaremba-Niedzwiedzka K."/>
            <person name="Martijn J."/>
            <person name="Lind A.E."/>
            <person name="van Eijk R."/>
            <person name="Schleper C."/>
            <person name="Guy L."/>
            <person name="Ettema T.J."/>
        </authorList>
    </citation>
    <scope>NUCLEOTIDE SEQUENCE</scope>
</reference>
<dbReference type="Gene3D" id="3.30.450.20">
    <property type="entry name" value="PAS domain"/>
    <property type="match status" value="1"/>
</dbReference>
<dbReference type="InterPro" id="IPR000014">
    <property type="entry name" value="PAS"/>
</dbReference>
<dbReference type="Pfam" id="PF00990">
    <property type="entry name" value="GGDEF"/>
    <property type="match status" value="1"/>
</dbReference>
<dbReference type="PANTHER" id="PTHR46663:SF3">
    <property type="entry name" value="SLL0267 PROTEIN"/>
    <property type="match status" value="1"/>
</dbReference>
<evidence type="ECO:0008006" key="5">
    <source>
        <dbReference type="Google" id="ProtNLM"/>
    </source>
</evidence>
<dbReference type="PROSITE" id="PS50112">
    <property type="entry name" value="PAS"/>
    <property type="match status" value="1"/>
</dbReference>
<dbReference type="Gene3D" id="3.30.70.270">
    <property type="match status" value="1"/>
</dbReference>
<dbReference type="AlphaFoldDB" id="A0A0F9YZG3"/>
<protein>
    <recommendedName>
        <fullName evidence="5">GGDEF domain-containing protein</fullName>
    </recommendedName>
</protein>
<organism evidence="4">
    <name type="scientific">marine sediment metagenome</name>
    <dbReference type="NCBI Taxonomy" id="412755"/>
    <lineage>
        <taxon>unclassified sequences</taxon>
        <taxon>metagenomes</taxon>
        <taxon>ecological metagenomes</taxon>
    </lineage>
</organism>
<gene>
    <name evidence="4" type="ORF">LCGC14_0026710</name>
</gene>
<dbReference type="InterPro" id="IPR035965">
    <property type="entry name" value="PAS-like_dom_sf"/>
</dbReference>
<evidence type="ECO:0000256" key="1">
    <source>
        <dbReference type="SAM" id="MobiDB-lite"/>
    </source>
</evidence>